<dbReference type="SUPFAM" id="SSF46689">
    <property type="entry name" value="Homeodomain-like"/>
    <property type="match status" value="2"/>
</dbReference>
<dbReference type="PROSITE" id="PS01124">
    <property type="entry name" value="HTH_ARAC_FAMILY_2"/>
    <property type="match status" value="1"/>
</dbReference>
<feature type="domain" description="HTH araC/xylS-type" evidence="4">
    <location>
        <begin position="194"/>
        <end position="292"/>
    </location>
</feature>
<evidence type="ECO:0000313" key="5">
    <source>
        <dbReference type="EMBL" id="MFC7152139.1"/>
    </source>
</evidence>
<keyword evidence="1" id="KW-0805">Transcription regulation</keyword>
<dbReference type="PANTHER" id="PTHR43280:SF28">
    <property type="entry name" value="HTH-TYPE TRANSCRIPTIONAL ACTIVATOR RHAS"/>
    <property type="match status" value="1"/>
</dbReference>
<dbReference type="PANTHER" id="PTHR43280">
    <property type="entry name" value="ARAC-FAMILY TRANSCRIPTIONAL REGULATOR"/>
    <property type="match status" value="1"/>
</dbReference>
<evidence type="ECO:0000256" key="1">
    <source>
        <dbReference type="ARBA" id="ARBA00023015"/>
    </source>
</evidence>
<dbReference type="Proteomes" id="UP001596378">
    <property type="component" value="Unassembled WGS sequence"/>
</dbReference>
<dbReference type="SMART" id="SM00342">
    <property type="entry name" value="HTH_ARAC"/>
    <property type="match status" value="1"/>
</dbReference>
<dbReference type="InterPro" id="IPR009057">
    <property type="entry name" value="Homeodomain-like_sf"/>
</dbReference>
<sequence length="308" mass="35308">MALGAKPLLRMDGMPLPSFISAGKSEFQPGERHVERIFPAFVAMFVVEGALYFAEDGREYELTEGQWFIQTPGLRHHGYRSHSAKTSFYWIHFLPEGAWEVAEDGGGTGTASGDPQIRTADSGDGIRIPRFEFTVPMRSSYFPVEEWRRQLEKLIDDYGRQQWVAAQGRFLRLLHEMRQLHTYRDVLPAHALADRIYDYLQSHYHESPTMERLSAEFHFSADYLTKCFRSRYGVPIAEALTRLRMEHAKRLLIGTRRQVRDIAGASGYQDLAVFSRAFKKYQGQAPHLYRKTVLAGGDPRKEGESDAQ</sequence>
<comment type="caution">
    <text evidence="5">The sequence shown here is derived from an EMBL/GenBank/DDBJ whole genome shotgun (WGS) entry which is preliminary data.</text>
</comment>
<dbReference type="InterPro" id="IPR003313">
    <property type="entry name" value="AraC-bd"/>
</dbReference>
<name>A0ABW2FIW4_9BACL</name>
<dbReference type="Gene3D" id="1.10.10.60">
    <property type="entry name" value="Homeodomain-like"/>
    <property type="match status" value="2"/>
</dbReference>
<dbReference type="InterPro" id="IPR037923">
    <property type="entry name" value="HTH-like"/>
</dbReference>
<dbReference type="RefSeq" id="WP_378048457.1">
    <property type="nucleotide sequence ID" value="NZ_JBHMDN010000017.1"/>
</dbReference>
<evidence type="ECO:0000256" key="3">
    <source>
        <dbReference type="ARBA" id="ARBA00023163"/>
    </source>
</evidence>
<evidence type="ECO:0000259" key="4">
    <source>
        <dbReference type="PROSITE" id="PS01124"/>
    </source>
</evidence>
<keyword evidence="2" id="KW-0238">DNA-binding</keyword>
<dbReference type="Gene3D" id="2.60.120.280">
    <property type="entry name" value="Regulatory protein AraC"/>
    <property type="match status" value="1"/>
</dbReference>
<keyword evidence="6" id="KW-1185">Reference proteome</keyword>
<evidence type="ECO:0000256" key="2">
    <source>
        <dbReference type="ARBA" id="ARBA00023125"/>
    </source>
</evidence>
<dbReference type="Pfam" id="PF02311">
    <property type="entry name" value="AraC_binding"/>
    <property type="match status" value="1"/>
</dbReference>
<evidence type="ECO:0000313" key="6">
    <source>
        <dbReference type="Proteomes" id="UP001596378"/>
    </source>
</evidence>
<proteinExistence type="predicted"/>
<protein>
    <submittedName>
        <fullName evidence="5">AraC family transcriptional regulator</fullName>
    </submittedName>
</protein>
<gene>
    <name evidence="5" type="ORF">ACFQMJ_26705</name>
</gene>
<dbReference type="SUPFAM" id="SSF51215">
    <property type="entry name" value="Regulatory protein AraC"/>
    <property type="match status" value="1"/>
</dbReference>
<organism evidence="5 6">
    <name type="scientific">Cohnella cellulosilytica</name>
    <dbReference type="NCBI Taxonomy" id="986710"/>
    <lineage>
        <taxon>Bacteria</taxon>
        <taxon>Bacillati</taxon>
        <taxon>Bacillota</taxon>
        <taxon>Bacilli</taxon>
        <taxon>Bacillales</taxon>
        <taxon>Paenibacillaceae</taxon>
        <taxon>Cohnella</taxon>
    </lineage>
</organism>
<dbReference type="Pfam" id="PF12833">
    <property type="entry name" value="HTH_18"/>
    <property type="match status" value="1"/>
</dbReference>
<reference evidence="6" key="1">
    <citation type="journal article" date="2019" name="Int. J. Syst. Evol. Microbiol.">
        <title>The Global Catalogue of Microorganisms (GCM) 10K type strain sequencing project: providing services to taxonomists for standard genome sequencing and annotation.</title>
        <authorList>
            <consortium name="The Broad Institute Genomics Platform"/>
            <consortium name="The Broad Institute Genome Sequencing Center for Infectious Disease"/>
            <person name="Wu L."/>
            <person name="Ma J."/>
        </authorList>
    </citation>
    <scope>NUCLEOTIDE SEQUENCE [LARGE SCALE GENOMIC DNA]</scope>
    <source>
        <strain evidence="6">KCTC 12907</strain>
    </source>
</reference>
<dbReference type="EMBL" id="JBHTAI010000020">
    <property type="protein sequence ID" value="MFC7152139.1"/>
    <property type="molecule type" value="Genomic_DNA"/>
</dbReference>
<dbReference type="InterPro" id="IPR018060">
    <property type="entry name" value="HTH_AraC"/>
</dbReference>
<accession>A0ABW2FIW4</accession>
<keyword evidence="3" id="KW-0804">Transcription</keyword>